<dbReference type="InterPro" id="IPR023170">
    <property type="entry name" value="HhH_base_excis_C"/>
</dbReference>
<keyword evidence="4" id="KW-0489">Methyltransferase</keyword>
<organism evidence="15 16">
    <name type="scientific">Cupriavidus gilardii J11</name>
    <dbReference type="NCBI Taxonomy" id="936133"/>
    <lineage>
        <taxon>Bacteria</taxon>
        <taxon>Pseudomonadati</taxon>
        <taxon>Pseudomonadota</taxon>
        <taxon>Betaproteobacteria</taxon>
        <taxon>Burkholderiales</taxon>
        <taxon>Burkholderiaceae</taxon>
        <taxon>Cupriavidus</taxon>
    </lineage>
</organism>
<dbReference type="PROSITE" id="PS01124">
    <property type="entry name" value="HTH_ARAC_FAMILY_2"/>
    <property type="match status" value="1"/>
</dbReference>
<dbReference type="GO" id="GO:0043916">
    <property type="term" value="F:DNA-7-methylguanine glycosylase activity"/>
    <property type="evidence" value="ECO:0007669"/>
    <property type="project" value="TreeGrafter"/>
</dbReference>
<dbReference type="GO" id="GO:0006307">
    <property type="term" value="P:DNA alkylation repair"/>
    <property type="evidence" value="ECO:0007669"/>
    <property type="project" value="TreeGrafter"/>
</dbReference>
<evidence type="ECO:0000313" key="16">
    <source>
        <dbReference type="Proteomes" id="UP000318141"/>
    </source>
</evidence>
<evidence type="ECO:0000259" key="14">
    <source>
        <dbReference type="PROSITE" id="PS01124"/>
    </source>
</evidence>
<dbReference type="Pfam" id="PF12833">
    <property type="entry name" value="HTH_18"/>
    <property type="match status" value="1"/>
</dbReference>
<evidence type="ECO:0000256" key="4">
    <source>
        <dbReference type="ARBA" id="ARBA00022603"/>
    </source>
</evidence>
<dbReference type="GO" id="GO:0032131">
    <property type="term" value="F:alkylated DNA binding"/>
    <property type="evidence" value="ECO:0007669"/>
    <property type="project" value="TreeGrafter"/>
</dbReference>
<dbReference type="InterPro" id="IPR004026">
    <property type="entry name" value="Ada_DNA_repair_Zn-bd"/>
</dbReference>
<evidence type="ECO:0000256" key="3">
    <source>
        <dbReference type="ARBA" id="ARBA00012000"/>
    </source>
</evidence>
<evidence type="ECO:0000256" key="11">
    <source>
        <dbReference type="ARBA" id="ARBA00023159"/>
    </source>
</evidence>
<dbReference type="Proteomes" id="UP000318141">
    <property type="component" value="Unassembled WGS sequence"/>
</dbReference>
<evidence type="ECO:0000256" key="6">
    <source>
        <dbReference type="ARBA" id="ARBA00022723"/>
    </source>
</evidence>
<comment type="cofactor">
    <cofactor evidence="2">
        <name>Zn(2+)</name>
        <dbReference type="ChEBI" id="CHEBI:29105"/>
    </cofactor>
</comment>
<evidence type="ECO:0000256" key="13">
    <source>
        <dbReference type="ARBA" id="ARBA00023204"/>
    </source>
</evidence>
<evidence type="ECO:0000256" key="12">
    <source>
        <dbReference type="ARBA" id="ARBA00023163"/>
    </source>
</evidence>
<gene>
    <name evidence="15" type="ORF">L602_001800000180</name>
</gene>
<dbReference type="SMART" id="SM01009">
    <property type="entry name" value="AlkA_N"/>
    <property type="match status" value="1"/>
</dbReference>
<dbReference type="Gene3D" id="1.10.340.30">
    <property type="entry name" value="Hypothetical protein, domain 2"/>
    <property type="match status" value="1"/>
</dbReference>
<evidence type="ECO:0000313" key="15">
    <source>
        <dbReference type="EMBL" id="TWG87210.1"/>
    </source>
</evidence>
<keyword evidence="11" id="KW-0010">Activator</keyword>
<dbReference type="SUPFAM" id="SSF46689">
    <property type="entry name" value="Homeodomain-like"/>
    <property type="match status" value="2"/>
</dbReference>
<dbReference type="SMART" id="SM00478">
    <property type="entry name" value="ENDO3c"/>
    <property type="match status" value="1"/>
</dbReference>
<dbReference type="Pfam" id="PF02805">
    <property type="entry name" value="Ada_Zn_binding"/>
    <property type="match status" value="1"/>
</dbReference>
<keyword evidence="10" id="KW-0238">DNA-binding</keyword>
<feature type="domain" description="HTH araC/xylS-type" evidence="14">
    <location>
        <begin position="90"/>
        <end position="188"/>
    </location>
</feature>
<dbReference type="InterPro" id="IPR010316">
    <property type="entry name" value="AlkA_N"/>
</dbReference>
<dbReference type="InterPro" id="IPR011257">
    <property type="entry name" value="DNA_glycosylase"/>
</dbReference>
<dbReference type="GO" id="GO:0005737">
    <property type="term" value="C:cytoplasm"/>
    <property type="evidence" value="ECO:0007669"/>
    <property type="project" value="TreeGrafter"/>
</dbReference>
<dbReference type="SUPFAM" id="SSF48150">
    <property type="entry name" value="DNA-glycosylase"/>
    <property type="match status" value="1"/>
</dbReference>
<dbReference type="Gene3D" id="1.10.1670.10">
    <property type="entry name" value="Helix-hairpin-Helix base-excision DNA repair enzymes (C-terminal)"/>
    <property type="match status" value="1"/>
</dbReference>
<dbReference type="InterPro" id="IPR051912">
    <property type="entry name" value="Alkylbase_DNA_Glycosylase/TA"/>
</dbReference>
<dbReference type="GO" id="GO:0008725">
    <property type="term" value="F:DNA-3-methyladenine glycosylase activity"/>
    <property type="evidence" value="ECO:0007669"/>
    <property type="project" value="TreeGrafter"/>
</dbReference>
<dbReference type="InterPro" id="IPR009057">
    <property type="entry name" value="Homeodomain-like_sf"/>
</dbReference>
<evidence type="ECO:0000256" key="1">
    <source>
        <dbReference type="ARBA" id="ARBA00000086"/>
    </source>
</evidence>
<keyword evidence="5" id="KW-0808">Transferase</keyword>
<evidence type="ECO:0000256" key="5">
    <source>
        <dbReference type="ARBA" id="ARBA00022679"/>
    </source>
</evidence>
<dbReference type="GO" id="GO:0043565">
    <property type="term" value="F:sequence-specific DNA binding"/>
    <property type="evidence" value="ECO:0007669"/>
    <property type="project" value="InterPro"/>
</dbReference>
<dbReference type="SMART" id="SM00342">
    <property type="entry name" value="HTH_ARAC"/>
    <property type="match status" value="1"/>
</dbReference>
<keyword evidence="8" id="KW-0862">Zinc</keyword>
<comment type="catalytic activity">
    <reaction evidence="1">
        <text>Hydrolysis of alkylated DNA, releasing 3-methyladenine, 3-methylguanine, 7-methylguanine and 7-methyladenine.</text>
        <dbReference type="EC" id="3.2.2.21"/>
    </reaction>
</comment>
<dbReference type="SUPFAM" id="SSF55945">
    <property type="entry name" value="TATA-box binding protein-like"/>
    <property type="match status" value="1"/>
</dbReference>
<dbReference type="Pfam" id="PF06029">
    <property type="entry name" value="AlkA_N"/>
    <property type="match status" value="1"/>
</dbReference>
<evidence type="ECO:0000256" key="2">
    <source>
        <dbReference type="ARBA" id="ARBA00001947"/>
    </source>
</evidence>
<dbReference type="Gene3D" id="3.30.310.20">
    <property type="entry name" value="DNA-3-methyladenine glycosylase AlkA, N-terminal domain"/>
    <property type="match status" value="1"/>
</dbReference>
<dbReference type="PANTHER" id="PTHR43003">
    <property type="entry name" value="DNA-3-METHYLADENINE GLYCOSYLASE"/>
    <property type="match status" value="1"/>
</dbReference>
<dbReference type="SUPFAM" id="SSF57884">
    <property type="entry name" value="Ada DNA repair protein, N-terminal domain (N-Ada 10)"/>
    <property type="match status" value="1"/>
</dbReference>
<dbReference type="InterPro" id="IPR037046">
    <property type="entry name" value="AlkA_N_sf"/>
</dbReference>
<keyword evidence="7" id="KW-0227">DNA damage</keyword>
<keyword evidence="12" id="KW-0804">Transcription</keyword>
<dbReference type="PANTHER" id="PTHR43003:SF13">
    <property type="entry name" value="DNA-3-METHYLADENINE GLYCOSYLASE 2"/>
    <property type="match status" value="1"/>
</dbReference>
<dbReference type="AlphaFoldDB" id="A0A562BQN9"/>
<keyword evidence="13" id="KW-0234">DNA repair</keyword>
<evidence type="ECO:0000256" key="7">
    <source>
        <dbReference type="ARBA" id="ARBA00022763"/>
    </source>
</evidence>
<protein>
    <recommendedName>
        <fullName evidence="3">DNA-3-methyladenine glycosylase II</fullName>
        <ecNumber evidence="3">3.2.2.21</ecNumber>
    </recommendedName>
</protein>
<sequence length="522" mass="55484">MGAMELDPDTCYRAVLSHDRRFDGRFFVGVSSTGIYCRPVCAVRTPKRENCSFFATAAAAEKQGYRPCLRCRPELAPGHGLADLSGRLAQAAAVLIDEGFLADAGVPELAARIGITERHLRRLFVAQFGVSPLEYAQTQRLLLAKRLLTDTAMPVTEVALAAGFGSVRRFNDVLLHRYGLAPTAMRRRAAAATPAERLVFELGYRPPLAWDALLAFLAARAVEGIERFTPGAHGGEYARTVSVDVAGRVHRGWFHLALDPRRHVVRVTVSGSLAHAIPQVLGKVRRLCDLGCRPDVVDAHLGALAAGVPGMRLPGAIDGFEIAVRAVLGQVVSVAQARAALARLALAHGAELPAPEGPLSRCFPDAGTLAAVQPDALRALGIPAGKARAIHRIASDIAAGTLSLEPGAAPDQAMAALRRIDGVGDWTAQYVAMRALGWPDAYPATDYALRKVLGIERTGAMLRHAAQWAPWRAYAAMHLWHRYQQGELAGESGPAAGPAAAAARISTTGIPGANTLNPELSS</sequence>
<dbReference type="Gene3D" id="3.40.10.10">
    <property type="entry name" value="DNA Methylphosphotriester Repair Domain"/>
    <property type="match status" value="1"/>
</dbReference>
<comment type="caution">
    <text evidence="15">The sequence shown here is derived from an EMBL/GenBank/DDBJ whole genome shotgun (WGS) entry which is preliminary data.</text>
</comment>
<evidence type="ECO:0000256" key="9">
    <source>
        <dbReference type="ARBA" id="ARBA00023015"/>
    </source>
</evidence>
<accession>A0A562BQN9</accession>
<name>A0A562BQN9_9BURK</name>
<evidence type="ECO:0000256" key="10">
    <source>
        <dbReference type="ARBA" id="ARBA00023125"/>
    </source>
</evidence>
<dbReference type="InterPro" id="IPR003265">
    <property type="entry name" value="HhH-GPD_domain"/>
</dbReference>
<dbReference type="InterPro" id="IPR018060">
    <property type="entry name" value="HTH_AraC"/>
</dbReference>
<evidence type="ECO:0000256" key="8">
    <source>
        <dbReference type="ARBA" id="ARBA00022833"/>
    </source>
</evidence>
<dbReference type="GO" id="GO:0006285">
    <property type="term" value="P:base-excision repair, AP site formation"/>
    <property type="evidence" value="ECO:0007669"/>
    <property type="project" value="TreeGrafter"/>
</dbReference>
<dbReference type="GO" id="GO:0003700">
    <property type="term" value="F:DNA-binding transcription factor activity"/>
    <property type="evidence" value="ECO:0007669"/>
    <property type="project" value="InterPro"/>
</dbReference>
<dbReference type="InterPro" id="IPR035451">
    <property type="entry name" value="Ada-like_dom_sf"/>
</dbReference>
<dbReference type="GO" id="GO:0032993">
    <property type="term" value="C:protein-DNA complex"/>
    <property type="evidence" value="ECO:0007669"/>
    <property type="project" value="TreeGrafter"/>
</dbReference>
<reference evidence="15 16" key="1">
    <citation type="submission" date="2019-07" db="EMBL/GenBank/DDBJ databases">
        <title>Genome sequencing of lignin-degrading bacterial isolates.</title>
        <authorList>
            <person name="Gladden J."/>
        </authorList>
    </citation>
    <scope>NUCLEOTIDE SEQUENCE [LARGE SCALE GENOMIC DNA]</scope>
    <source>
        <strain evidence="15 16">J11</strain>
    </source>
</reference>
<dbReference type="GO" id="GO:0008270">
    <property type="term" value="F:zinc ion binding"/>
    <property type="evidence" value="ECO:0007669"/>
    <property type="project" value="InterPro"/>
</dbReference>
<proteinExistence type="predicted"/>
<dbReference type="CDD" id="cd00056">
    <property type="entry name" value="ENDO3c"/>
    <property type="match status" value="1"/>
</dbReference>
<dbReference type="EC" id="3.2.2.21" evidence="3"/>
<dbReference type="FunFam" id="3.40.10.10:FF:000001">
    <property type="entry name" value="DNA-3-methyladenine glycosylase 2"/>
    <property type="match status" value="1"/>
</dbReference>
<dbReference type="GO" id="GO:0032259">
    <property type="term" value="P:methylation"/>
    <property type="evidence" value="ECO:0007669"/>
    <property type="project" value="UniProtKB-KW"/>
</dbReference>
<keyword evidence="9" id="KW-0805">Transcription regulation</keyword>
<keyword evidence="16" id="KW-1185">Reference proteome</keyword>
<keyword evidence="6" id="KW-0479">Metal-binding</keyword>
<dbReference type="EMBL" id="VLJN01000010">
    <property type="protein sequence ID" value="TWG87210.1"/>
    <property type="molecule type" value="Genomic_DNA"/>
</dbReference>
<dbReference type="GO" id="GO:0008168">
    <property type="term" value="F:methyltransferase activity"/>
    <property type="evidence" value="ECO:0007669"/>
    <property type="project" value="UniProtKB-KW"/>
</dbReference>
<dbReference type="Gene3D" id="1.10.10.60">
    <property type="entry name" value="Homeodomain-like"/>
    <property type="match status" value="1"/>
</dbReference>